<keyword evidence="7" id="KW-1185">Reference proteome</keyword>
<dbReference type="GO" id="GO:0016740">
    <property type="term" value="F:transferase activity"/>
    <property type="evidence" value="ECO:0007669"/>
    <property type="project" value="UniProtKB-KW"/>
</dbReference>
<dbReference type="Proteomes" id="UP000199603">
    <property type="component" value="Unassembled WGS sequence"/>
</dbReference>
<evidence type="ECO:0000256" key="5">
    <source>
        <dbReference type="SAM" id="SignalP"/>
    </source>
</evidence>
<protein>
    <submittedName>
        <fullName evidence="6">Gamma-glutamyltranspeptidase / glutathione hydrolase</fullName>
    </submittedName>
</protein>
<dbReference type="PANTHER" id="PTHR43199:SF1">
    <property type="entry name" value="GLUTATHIONE HYDROLASE PROENZYME"/>
    <property type="match status" value="1"/>
</dbReference>
<dbReference type="InterPro" id="IPR043138">
    <property type="entry name" value="GGT_lsub"/>
</dbReference>
<comment type="similarity">
    <text evidence="1">Belongs to the gamma-glutamyltransferase family.</text>
</comment>
<keyword evidence="3 6" id="KW-0378">Hydrolase</keyword>
<dbReference type="Pfam" id="PF01019">
    <property type="entry name" value="G_glu_transpept"/>
    <property type="match status" value="1"/>
</dbReference>
<name>A0A1G6U9A8_9GAMM</name>
<proteinExistence type="inferred from homology"/>
<dbReference type="PROSITE" id="PS51257">
    <property type="entry name" value="PROKAR_LIPOPROTEIN"/>
    <property type="match status" value="1"/>
</dbReference>
<dbReference type="SUPFAM" id="SSF56235">
    <property type="entry name" value="N-terminal nucleophile aminohydrolases (Ntn hydrolases)"/>
    <property type="match status" value="1"/>
</dbReference>
<dbReference type="InterPro" id="IPR055262">
    <property type="entry name" value="GGT_CS"/>
</dbReference>
<dbReference type="PROSITE" id="PS00462">
    <property type="entry name" value="G_GLU_TRANSPEPTIDASE"/>
    <property type="match status" value="1"/>
</dbReference>
<evidence type="ECO:0000313" key="7">
    <source>
        <dbReference type="Proteomes" id="UP000199603"/>
    </source>
</evidence>
<feature type="signal peptide" evidence="5">
    <location>
        <begin position="1"/>
        <end position="25"/>
    </location>
</feature>
<dbReference type="RefSeq" id="WP_176764027.1">
    <property type="nucleotide sequence ID" value="NZ_FNAG01000002.1"/>
</dbReference>
<evidence type="ECO:0000256" key="4">
    <source>
        <dbReference type="ARBA" id="ARBA00023145"/>
    </source>
</evidence>
<dbReference type="Gene3D" id="1.10.246.130">
    <property type="match status" value="1"/>
</dbReference>
<organism evidence="6 7">
    <name type="scientific">Aquimonas voraii</name>
    <dbReference type="NCBI Taxonomy" id="265719"/>
    <lineage>
        <taxon>Bacteria</taxon>
        <taxon>Pseudomonadati</taxon>
        <taxon>Pseudomonadota</taxon>
        <taxon>Gammaproteobacteria</taxon>
        <taxon>Lysobacterales</taxon>
        <taxon>Lysobacteraceae</taxon>
        <taxon>Aquimonas</taxon>
    </lineage>
</organism>
<accession>A0A1G6U9A8</accession>
<dbReference type="STRING" id="265719.SAMN04488509_102227"/>
<reference evidence="6 7" key="1">
    <citation type="submission" date="2016-10" db="EMBL/GenBank/DDBJ databases">
        <authorList>
            <person name="de Groot N.N."/>
        </authorList>
    </citation>
    <scope>NUCLEOTIDE SEQUENCE [LARGE SCALE GENOMIC DNA]</scope>
    <source>
        <strain evidence="6 7">DSM 16957</strain>
    </source>
</reference>
<sequence>MIFASGRFMLLACLPLLLLAGCAQPPPRAQSLPSQAPLREAMVAAADPLAVDAGLEILREGGSAVDSAIAVAMTLGLVEPESSGVGGGGLLVHYRARDRAIEAYDGREWAPAGAQPDMFLQANGAPMPFEVAQASGLSIGTPSLVAMLAMAHEAHGRLPWSRLMQPAIRLSEDGFVIGPRLARSLQTYRAAIAADPQARAIYLHEKGQPWPQGHRLRNPEYARSLRAIAEQGPRALTHGRIADEIIAAAQRAPRAGSLSLDDLAAFAPRRLEPLCAPFRAYRVCSVPSPSSANAMLSILGLYARARPAPDGPQNIDDWAAFVWASRLSYVDRDHYMADERFVEAPTAALVASDYLDARAALIDLRASRDAIPIGAPAGEALRQRWGSSAMQENGTTHLSIVDADGNAVALTATIESEYGAQRMAGGFWLNNQLTDFSFEPVIDGKPVANAVAPRKAPRSSMSPSIVTDADGRLVLVTGSMGGSTIIASVARSIIGVLDWNLSPQQALATPALFARTRTIEAERGRLPNAILEGLRQLGWNVVEADLYSGTHLIEVTPQGLEGGADPRLEGRAARVLLARR</sequence>
<keyword evidence="4" id="KW-0865">Zymogen</keyword>
<dbReference type="InterPro" id="IPR051792">
    <property type="entry name" value="GGT_bact"/>
</dbReference>
<evidence type="ECO:0000256" key="3">
    <source>
        <dbReference type="ARBA" id="ARBA00022801"/>
    </source>
</evidence>
<dbReference type="InterPro" id="IPR029055">
    <property type="entry name" value="Ntn_hydrolases_N"/>
</dbReference>
<dbReference type="InterPro" id="IPR043137">
    <property type="entry name" value="GGT_ssub_C"/>
</dbReference>
<evidence type="ECO:0000313" key="6">
    <source>
        <dbReference type="EMBL" id="SDD37879.1"/>
    </source>
</evidence>
<evidence type="ECO:0000256" key="2">
    <source>
        <dbReference type="ARBA" id="ARBA00022679"/>
    </source>
</evidence>
<dbReference type="EMBL" id="FNAG01000002">
    <property type="protein sequence ID" value="SDD37879.1"/>
    <property type="molecule type" value="Genomic_DNA"/>
</dbReference>
<dbReference type="PANTHER" id="PTHR43199">
    <property type="entry name" value="GLUTATHIONE HYDROLASE"/>
    <property type="match status" value="1"/>
</dbReference>
<feature type="chain" id="PRO_5011689367" evidence="5">
    <location>
        <begin position="26"/>
        <end position="580"/>
    </location>
</feature>
<dbReference type="GO" id="GO:0016787">
    <property type="term" value="F:hydrolase activity"/>
    <property type="evidence" value="ECO:0007669"/>
    <property type="project" value="UniProtKB-KW"/>
</dbReference>
<gene>
    <name evidence="6" type="ORF">SAMN04488509_102227</name>
</gene>
<dbReference type="Gene3D" id="3.60.20.40">
    <property type="match status" value="1"/>
</dbReference>
<dbReference type="PRINTS" id="PR01210">
    <property type="entry name" value="GGTRANSPTASE"/>
</dbReference>
<keyword evidence="2" id="KW-0808">Transferase</keyword>
<dbReference type="AlphaFoldDB" id="A0A1G6U9A8"/>
<evidence type="ECO:0000256" key="1">
    <source>
        <dbReference type="ARBA" id="ARBA00009381"/>
    </source>
</evidence>
<keyword evidence="5" id="KW-0732">Signal</keyword>